<reference evidence="2 3" key="1">
    <citation type="journal article" date="2022" name="Nat. Genet.">
        <title>Improved pea reference genome and pan-genome highlight genomic features and evolutionary characteristics.</title>
        <authorList>
            <person name="Yang T."/>
            <person name="Liu R."/>
            <person name="Luo Y."/>
            <person name="Hu S."/>
            <person name="Wang D."/>
            <person name="Wang C."/>
            <person name="Pandey M.K."/>
            <person name="Ge S."/>
            <person name="Xu Q."/>
            <person name="Li N."/>
            <person name="Li G."/>
            <person name="Huang Y."/>
            <person name="Saxena R.K."/>
            <person name="Ji Y."/>
            <person name="Li M."/>
            <person name="Yan X."/>
            <person name="He Y."/>
            <person name="Liu Y."/>
            <person name="Wang X."/>
            <person name="Xiang C."/>
            <person name="Varshney R.K."/>
            <person name="Ding H."/>
            <person name="Gao S."/>
            <person name="Zong X."/>
        </authorList>
    </citation>
    <scope>NUCLEOTIDE SEQUENCE [LARGE SCALE GENOMIC DNA]</scope>
    <source>
        <strain evidence="2 3">cv. Zhongwan 6</strain>
    </source>
</reference>
<dbReference type="PANTHER" id="PTHR34947">
    <property type="entry name" value="TRANSMEMBRANE PROTEIN"/>
    <property type="match status" value="1"/>
</dbReference>
<dbReference type="Proteomes" id="UP001058974">
    <property type="component" value="Chromosome 5"/>
</dbReference>
<keyword evidence="1" id="KW-0732">Signal</keyword>
<sequence>MFLLCNGLLVFVGITISLSTGSSSVDESSNNVKDGSRLLSSMVEAKVPVLVMKGDQEEKSRLFDEGGEEENNELQMVDEEENWVINTDELNKKFDDFIKRMKEDLRIESQRQFFMV</sequence>
<keyword evidence="3" id="KW-1185">Reference proteome</keyword>
<evidence type="ECO:0000256" key="1">
    <source>
        <dbReference type="SAM" id="SignalP"/>
    </source>
</evidence>
<dbReference type="Gramene" id="Psat05G0474600-T1">
    <property type="protein sequence ID" value="KAI5409042.1"/>
    <property type="gene ID" value="KIW84_054746"/>
</dbReference>
<evidence type="ECO:0000313" key="3">
    <source>
        <dbReference type="Proteomes" id="UP001058974"/>
    </source>
</evidence>
<dbReference type="PANTHER" id="PTHR34947:SF2">
    <property type="entry name" value="TRANSMEMBRANE PROTEIN"/>
    <property type="match status" value="1"/>
</dbReference>
<protein>
    <submittedName>
        <fullName evidence="2">Uncharacterized protein</fullName>
    </submittedName>
</protein>
<proteinExistence type="predicted"/>
<organism evidence="2 3">
    <name type="scientific">Pisum sativum</name>
    <name type="common">Garden pea</name>
    <name type="synonym">Lathyrus oleraceus</name>
    <dbReference type="NCBI Taxonomy" id="3888"/>
    <lineage>
        <taxon>Eukaryota</taxon>
        <taxon>Viridiplantae</taxon>
        <taxon>Streptophyta</taxon>
        <taxon>Embryophyta</taxon>
        <taxon>Tracheophyta</taxon>
        <taxon>Spermatophyta</taxon>
        <taxon>Magnoliopsida</taxon>
        <taxon>eudicotyledons</taxon>
        <taxon>Gunneridae</taxon>
        <taxon>Pentapetalae</taxon>
        <taxon>rosids</taxon>
        <taxon>fabids</taxon>
        <taxon>Fabales</taxon>
        <taxon>Fabaceae</taxon>
        <taxon>Papilionoideae</taxon>
        <taxon>50 kb inversion clade</taxon>
        <taxon>NPAAA clade</taxon>
        <taxon>Hologalegina</taxon>
        <taxon>IRL clade</taxon>
        <taxon>Fabeae</taxon>
        <taxon>Lathyrus</taxon>
    </lineage>
</organism>
<dbReference type="AlphaFoldDB" id="A0A9D5AEY0"/>
<dbReference type="EMBL" id="JAMSHJ010000005">
    <property type="protein sequence ID" value="KAI5409042.1"/>
    <property type="molecule type" value="Genomic_DNA"/>
</dbReference>
<dbReference type="Gramene" id="Psat5g169160.3">
    <property type="protein sequence ID" value="Psat5g169160.3.cds1"/>
    <property type="gene ID" value="Psat5g169160"/>
</dbReference>
<comment type="caution">
    <text evidence="2">The sequence shown here is derived from an EMBL/GenBank/DDBJ whole genome shotgun (WGS) entry which is preliminary data.</text>
</comment>
<accession>A0A9D5AEY0</accession>
<name>A0A9D5AEY0_PEA</name>
<feature type="chain" id="PRO_5039293865" evidence="1">
    <location>
        <begin position="18"/>
        <end position="116"/>
    </location>
</feature>
<feature type="signal peptide" evidence="1">
    <location>
        <begin position="1"/>
        <end position="17"/>
    </location>
</feature>
<evidence type="ECO:0000313" key="2">
    <source>
        <dbReference type="EMBL" id="KAI5409042.1"/>
    </source>
</evidence>
<gene>
    <name evidence="2" type="ORF">KIW84_054746</name>
</gene>